<organism evidence="7">
    <name type="scientific">bioreactor metagenome</name>
    <dbReference type="NCBI Taxonomy" id="1076179"/>
    <lineage>
        <taxon>unclassified sequences</taxon>
        <taxon>metagenomes</taxon>
        <taxon>ecological metagenomes</taxon>
    </lineage>
</organism>
<keyword evidence="3" id="KW-0547">Nucleotide-binding</keyword>
<dbReference type="InterPro" id="IPR003593">
    <property type="entry name" value="AAA+_ATPase"/>
</dbReference>
<evidence type="ECO:0000259" key="6">
    <source>
        <dbReference type="PROSITE" id="PS50893"/>
    </source>
</evidence>
<dbReference type="PANTHER" id="PTHR43820:SF4">
    <property type="entry name" value="HIGH-AFFINITY BRANCHED-CHAIN AMINO ACID TRANSPORT ATP-BINDING PROTEIN LIVF"/>
    <property type="match status" value="1"/>
</dbReference>
<gene>
    <name evidence="7" type="primary">livF_17</name>
    <name evidence="7" type="ORF">SDC9_31671</name>
</gene>
<evidence type="ECO:0000256" key="1">
    <source>
        <dbReference type="ARBA" id="ARBA00005417"/>
    </source>
</evidence>
<comment type="similarity">
    <text evidence="1">Belongs to the ABC transporter superfamily.</text>
</comment>
<dbReference type="InterPro" id="IPR017871">
    <property type="entry name" value="ABC_transporter-like_CS"/>
</dbReference>
<dbReference type="Gene3D" id="3.40.50.300">
    <property type="entry name" value="P-loop containing nucleotide triphosphate hydrolases"/>
    <property type="match status" value="1"/>
</dbReference>
<dbReference type="PROSITE" id="PS50893">
    <property type="entry name" value="ABC_TRANSPORTER_2"/>
    <property type="match status" value="1"/>
</dbReference>
<dbReference type="InterPro" id="IPR052156">
    <property type="entry name" value="BCAA_Transport_ATP-bd_LivF"/>
</dbReference>
<dbReference type="AlphaFoldDB" id="A0A644V2Z5"/>
<comment type="caution">
    <text evidence="7">The sequence shown here is derived from an EMBL/GenBank/DDBJ whole genome shotgun (WGS) entry which is preliminary data.</text>
</comment>
<reference evidence="7" key="1">
    <citation type="submission" date="2019-08" db="EMBL/GenBank/DDBJ databases">
        <authorList>
            <person name="Kucharzyk K."/>
            <person name="Murdoch R.W."/>
            <person name="Higgins S."/>
            <person name="Loffler F."/>
        </authorList>
    </citation>
    <scope>NUCLEOTIDE SEQUENCE</scope>
</reference>
<protein>
    <submittedName>
        <fullName evidence="7">High-affinity branched-chain amino acid transport ATP-binding protein LivF</fullName>
    </submittedName>
</protein>
<dbReference type="EMBL" id="VSSQ01000209">
    <property type="protein sequence ID" value="MPL85698.1"/>
    <property type="molecule type" value="Genomic_DNA"/>
</dbReference>
<dbReference type="GO" id="GO:0015658">
    <property type="term" value="F:branched-chain amino acid transmembrane transporter activity"/>
    <property type="evidence" value="ECO:0007669"/>
    <property type="project" value="TreeGrafter"/>
</dbReference>
<dbReference type="PROSITE" id="PS00211">
    <property type="entry name" value="ABC_TRANSPORTER_1"/>
    <property type="match status" value="1"/>
</dbReference>
<keyword evidence="4 7" id="KW-0067">ATP-binding</keyword>
<evidence type="ECO:0000313" key="7">
    <source>
        <dbReference type="EMBL" id="MPL85698.1"/>
    </source>
</evidence>
<dbReference type="Pfam" id="PF00005">
    <property type="entry name" value="ABC_tran"/>
    <property type="match status" value="1"/>
</dbReference>
<dbReference type="PANTHER" id="PTHR43820">
    <property type="entry name" value="HIGH-AFFINITY BRANCHED-CHAIN AMINO ACID TRANSPORT ATP-BINDING PROTEIN LIVF"/>
    <property type="match status" value="1"/>
</dbReference>
<dbReference type="SMART" id="SM00382">
    <property type="entry name" value="AAA"/>
    <property type="match status" value="1"/>
</dbReference>
<dbReference type="GO" id="GO:0005524">
    <property type="term" value="F:ATP binding"/>
    <property type="evidence" value="ECO:0007669"/>
    <property type="project" value="UniProtKB-KW"/>
</dbReference>
<keyword evidence="2" id="KW-0813">Transport</keyword>
<name>A0A644V2Z5_9ZZZZ</name>
<evidence type="ECO:0000256" key="3">
    <source>
        <dbReference type="ARBA" id="ARBA00022741"/>
    </source>
</evidence>
<evidence type="ECO:0000256" key="4">
    <source>
        <dbReference type="ARBA" id="ARBA00022840"/>
    </source>
</evidence>
<dbReference type="GO" id="GO:0015807">
    <property type="term" value="P:L-amino acid transport"/>
    <property type="evidence" value="ECO:0007669"/>
    <property type="project" value="TreeGrafter"/>
</dbReference>
<keyword evidence="5" id="KW-0029">Amino-acid transport</keyword>
<evidence type="ECO:0000256" key="5">
    <source>
        <dbReference type="ARBA" id="ARBA00022970"/>
    </source>
</evidence>
<feature type="domain" description="ABC transporter" evidence="6">
    <location>
        <begin position="17"/>
        <end position="247"/>
    </location>
</feature>
<dbReference type="GO" id="GO:0016887">
    <property type="term" value="F:ATP hydrolysis activity"/>
    <property type="evidence" value="ECO:0007669"/>
    <property type="project" value="InterPro"/>
</dbReference>
<dbReference type="SUPFAM" id="SSF52540">
    <property type="entry name" value="P-loop containing nucleoside triphosphate hydrolases"/>
    <property type="match status" value="1"/>
</dbReference>
<dbReference type="InterPro" id="IPR003439">
    <property type="entry name" value="ABC_transporter-like_ATP-bd"/>
</dbReference>
<dbReference type="InterPro" id="IPR027417">
    <property type="entry name" value="P-loop_NTPase"/>
</dbReference>
<evidence type="ECO:0000256" key="2">
    <source>
        <dbReference type="ARBA" id="ARBA00022448"/>
    </source>
</evidence>
<accession>A0A644V2Z5</accession>
<proteinExistence type="inferred from homology"/>
<sequence>MAQNEKNPASPPGTALLKVEDLSVSYGHINALKKVNIEVFPGEIVVLIGANGAGKTTLLSSVLGITPSQSGTITFDGQRIDKEPVDKNVRKGVCLVPEGRGVFASMTVMDNLLLGAHHNLQNKDKNLKRVFEWFPILNQRKNQVAKTLSGGERQMLSIARGLMSAPKLILVDEPSIGLAPIVVNDIFTILQMLNKEGYTILLSEQNAYKALKAAHRGYVLETGTVTLAGTAQQLLNDPGVKAAYIGA</sequence>
<dbReference type="CDD" id="cd03224">
    <property type="entry name" value="ABC_TM1139_LivF_branched"/>
    <property type="match status" value="1"/>
</dbReference>